<dbReference type="Proteomes" id="UP000316609">
    <property type="component" value="Unassembled WGS sequence"/>
</dbReference>
<name>A0A538TW18_UNCEI</name>
<evidence type="ECO:0000256" key="1">
    <source>
        <dbReference type="SAM" id="SignalP"/>
    </source>
</evidence>
<dbReference type="EMBL" id="VBOY01000028">
    <property type="protein sequence ID" value="TMQ67826.1"/>
    <property type="molecule type" value="Genomic_DNA"/>
</dbReference>
<dbReference type="Gene3D" id="2.40.160.50">
    <property type="entry name" value="membrane protein fhac: a member of the omp85/tpsb transporter family"/>
    <property type="match status" value="1"/>
</dbReference>
<evidence type="ECO:0000313" key="3">
    <source>
        <dbReference type="Proteomes" id="UP000316609"/>
    </source>
</evidence>
<gene>
    <name evidence="2" type="ORF">E6K78_03355</name>
</gene>
<feature type="signal peptide" evidence="1">
    <location>
        <begin position="1"/>
        <end position="20"/>
    </location>
</feature>
<protein>
    <recommendedName>
        <fullName evidence="4">Bacterial surface antigen (D15) domain-containing protein</fullName>
    </recommendedName>
</protein>
<accession>A0A538TW18</accession>
<evidence type="ECO:0000313" key="2">
    <source>
        <dbReference type="EMBL" id="TMQ67826.1"/>
    </source>
</evidence>
<comment type="caution">
    <text evidence="2">The sequence shown here is derived from an EMBL/GenBank/DDBJ whole genome shotgun (WGS) entry which is preliminary data.</text>
</comment>
<reference evidence="2 3" key="1">
    <citation type="journal article" date="2019" name="Nat. Microbiol.">
        <title>Mediterranean grassland soil C-N compound turnover is dependent on rainfall and depth, and is mediated by genomically divergent microorganisms.</title>
        <authorList>
            <person name="Diamond S."/>
            <person name="Andeer P.F."/>
            <person name="Li Z."/>
            <person name="Crits-Christoph A."/>
            <person name="Burstein D."/>
            <person name="Anantharaman K."/>
            <person name="Lane K.R."/>
            <person name="Thomas B.C."/>
            <person name="Pan C."/>
            <person name="Northen T.R."/>
            <person name="Banfield J.F."/>
        </authorList>
    </citation>
    <scope>NUCLEOTIDE SEQUENCE [LARGE SCALE GENOMIC DNA]</scope>
    <source>
        <strain evidence="2">WS_8</strain>
    </source>
</reference>
<proteinExistence type="predicted"/>
<dbReference type="AlphaFoldDB" id="A0A538TW18"/>
<sequence length="440" mass="48263">MSRGWRLAAVLALAAGPVRAQAPADTALGGFLGGLADSTDRYFGFTATPLDTAGLDSALADRLKRPWTEPLDSRRFEISWGPWMQFNRVEGTLWGGTLGIGREGRIGVLAGRIGWAAGPNQLRGGPEYRLTRERRENTWRFAVFAGRLSESMDREHHGRWLSMVRALVAGSDHSHYLLRDGVRARLERETSGLRLGLGYRDQLETPLATTTTWNLLDHVLDPVFNLAATRGRARELEARATARVPRTPFQTEAAFQVTSPRLGGAFAYRRYRFALAGDLPLAHRASLVPQLLWGRLDGDPVRQSSFFIGGARTLRSVQSGVAGGTAIALARLDLIGDADLLSVLRIPHPDAFSFQAGAFAGIGAAWGRDPYGGPTKPGRNFPQRDAWLSEVGFSLLYRPGLPEPDGFLRFDVAQPLGPDDRSVRFVISYGRVIDLLKPLE</sequence>
<keyword evidence="1" id="KW-0732">Signal</keyword>
<evidence type="ECO:0008006" key="4">
    <source>
        <dbReference type="Google" id="ProtNLM"/>
    </source>
</evidence>
<organism evidence="2 3">
    <name type="scientific">Eiseniibacteriota bacterium</name>
    <dbReference type="NCBI Taxonomy" id="2212470"/>
    <lineage>
        <taxon>Bacteria</taxon>
        <taxon>Candidatus Eiseniibacteriota</taxon>
    </lineage>
</organism>
<feature type="chain" id="PRO_5021697723" description="Bacterial surface antigen (D15) domain-containing protein" evidence="1">
    <location>
        <begin position="21"/>
        <end position="440"/>
    </location>
</feature>